<dbReference type="AlphaFoldDB" id="A0A6A6LIH6"/>
<dbReference type="InterPro" id="IPR040273">
    <property type="entry name" value="PIP1"/>
</dbReference>
<organism evidence="3 4">
    <name type="scientific">Hevea brasiliensis</name>
    <name type="common">Para rubber tree</name>
    <name type="synonym">Siphonia brasiliensis</name>
    <dbReference type="NCBI Taxonomy" id="3981"/>
    <lineage>
        <taxon>Eukaryota</taxon>
        <taxon>Viridiplantae</taxon>
        <taxon>Streptophyta</taxon>
        <taxon>Embryophyta</taxon>
        <taxon>Tracheophyta</taxon>
        <taxon>Spermatophyta</taxon>
        <taxon>Magnoliopsida</taxon>
        <taxon>eudicotyledons</taxon>
        <taxon>Gunneridae</taxon>
        <taxon>Pentapetalae</taxon>
        <taxon>rosids</taxon>
        <taxon>fabids</taxon>
        <taxon>Malpighiales</taxon>
        <taxon>Euphorbiaceae</taxon>
        <taxon>Crotonoideae</taxon>
        <taxon>Micrandreae</taxon>
        <taxon>Hevea</taxon>
    </lineage>
</organism>
<comment type="caution">
    <text evidence="3">The sequence shown here is derived from an EMBL/GenBank/DDBJ whole genome shotgun (WGS) entry which is preliminary data.</text>
</comment>
<name>A0A6A6LIH6_HEVBR</name>
<dbReference type="Proteomes" id="UP000467840">
    <property type="component" value="Chromosome 4"/>
</dbReference>
<dbReference type="PANTHER" id="PTHR37245">
    <property type="entry name" value="PAMP-INDUCED SECRETED PEPTIDE 1"/>
    <property type="match status" value="1"/>
</dbReference>
<feature type="signal peptide" evidence="2">
    <location>
        <begin position="1"/>
        <end position="28"/>
    </location>
</feature>
<dbReference type="PANTHER" id="PTHR37245:SF4">
    <property type="entry name" value="PAMP-INDUCED SECRETED PEPTIDE 1"/>
    <property type="match status" value="1"/>
</dbReference>
<evidence type="ECO:0008006" key="5">
    <source>
        <dbReference type="Google" id="ProtNLM"/>
    </source>
</evidence>
<feature type="chain" id="PRO_5025369135" description="Pectinesterase inhibitor domain-containing protein" evidence="2">
    <location>
        <begin position="29"/>
        <end position="156"/>
    </location>
</feature>
<accession>A0A6A6LIH6</accession>
<keyword evidence="2" id="KW-0732">Signal</keyword>
<evidence type="ECO:0000313" key="4">
    <source>
        <dbReference type="Proteomes" id="UP000467840"/>
    </source>
</evidence>
<keyword evidence="4" id="KW-1185">Reference proteome</keyword>
<proteinExistence type="predicted"/>
<keyword evidence="1" id="KW-0812">Transmembrane</keyword>
<sequence length="156" mass="17078">MTSFSKSTTVLAIVFILVAVLCQVSVEATRVLPEDFATANHLETYSSVYEKAKNTMACWLERLASGPSPRGPASKCSAFWKKMMSFSKSTTVLAIFFILVAVLCQVSVEATRVLPEDFATANHLETYSSVYEKAKNTMACWLERLSSGPSPRGPGH</sequence>
<feature type="transmembrane region" description="Helical" evidence="1">
    <location>
        <begin position="90"/>
        <end position="108"/>
    </location>
</feature>
<protein>
    <recommendedName>
        <fullName evidence="5">Pectinesterase inhibitor domain-containing protein</fullName>
    </recommendedName>
</protein>
<evidence type="ECO:0000256" key="1">
    <source>
        <dbReference type="SAM" id="Phobius"/>
    </source>
</evidence>
<evidence type="ECO:0000313" key="3">
    <source>
        <dbReference type="EMBL" id="KAF2300325.1"/>
    </source>
</evidence>
<dbReference type="EMBL" id="JAAGAX010000010">
    <property type="protein sequence ID" value="KAF2300325.1"/>
    <property type="molecule type" value="Genomic_DNA"/>
</dbReference>
<evidence type="ECO:0000256" key="2">
    <source>
        <dbReference type="SAM" id="SignalP"/>
    </source>
</evidence>
<gene>
    <name evidence="3" type="ORF">GH714_011973</name>
</gene>
<keyword evidence="1" id="KW-1133">Transmembrane helix</keyword>
<reference evidence="3 4" key="1">
    <citation type="journal article" date="2020" name="Mol. Plant">
        <title>The Chromosome-Based Rubber Tree Genome Provides New Insights into Spurge Genome Evolution and Rubber Biosynthesis.</title>
        <authorList>
            <person name="Liu J."/>
            <person name="Shi C."/>
            <person name="Shi C.C."/>
            <person name="Li W."/>
            <person name="Zhang Q.J."/>
            <person name="Zhang Y."/>
            <person name="Li K."/>
            <person name="Lu H.F."/>
            <person name="Shi C."/>
            <person name="Zhu S.T."/>
            <person name="Xiao Z.Y."/>
            <person name="Nan H."/>
            <person name="Yue Y."/>
            <person name="Zhu X.G."/>
            <person name="Wu Y."/>
            <person name="Hong X.N."/>
            <person name="Fan G.Y."/>
            <person name="Tong Y."/>
            <person name="Zhang D."/>
            <person name="Mao C.L."/>
            <person name="Liu Y.L."/>
            <person name="Hao S.J."/>
            <person name="Liu W.Q."/>
            <person name="Lv M.Q."/>
            <person name="Zhang H.B."/>
            <person name="Liu Y."/>
            <person name="Hu-Tang G.R."/>
            <person name="Wang J.P."/>
            <person name="Wang J.H."/>
            <person name="Sun Y.H."/>
            <person name="Ni S.B."/>
            <person name="Chen W.B."/>
            <person name="Zhang X.C."/>
            <person name="Jiao Y.N."/>
            <person name="Eichler E.E."/>
            <person name="Li G.H."/>
            <person name="Liu X."/>
            <person name="Gao L.Z."/>
        </authorList>
    </citation>
    <scope>NUCLEOTIDE SEQUENCE [LARGE SCALE GENOMIC DNA]</scope>
    <source>
        <strain evidence="4">cv. GT1</strain>
        <tissue evidence="3">Leaf</tissue>
    </source>
</reference>
<dbReference type="GO" id="GO:0006952">
    <property type="term" value="P:defense response"/>
    <property type="evidence" value="ECO:0007669"/>
    <property type="project" value="InterPro"/>
</dbReference>
<keyword evidence="1" id="KW-0472">Membrane</keyword>